<dbReference type="InterPro" id="IPR007410">
    <property type="entry name" value="LpqE-like"/>
</dbReference>
<dbReference type="Proteomes" id="UP000323258">
    <property type="component" value="Unassembled WGS sequence"/>
</dbReference>
<dbReference type="SUPFAM" id="SSF110087">
    <property type="entry name" value="DR1885-like metal-binding protein"/>
    <property type="match status" value="1"/>
</dbReference>
<protein>
    <submittedName>
        <fullName evidence="2">Copper chaperone PCu(A)C</fullName>
    </submittedName>
</protein>
<sequence length="173" mass="18319">MHQSFRAAARAASFAIAMLFVANQSALAHGFEVGELEIDHPWSRETPEGARVAAGYVKIVNHGSEADRLVAVTGDIAGRTEIHEMAVDDKGVMTMRPIEGVEIPAGGEVELKPGGYHVMFLELTGRPKQGEKFAGTMTFEKAGTVEVEFAVEAMGGAQSHGGGGHDHGDHSSH</sequence>
<accession>A0A5D4H1E2</accession>
<dbReference type="EMBL" id="VSZS01000056">
    <property type="protein sequence ID" value="TYR34304.1"/>
    <property type="molecule type" value="Genomic_DNA"/>
</dbReference>
<gene>
    <name evidence="2" type="ORF">FY036_05185</name>
</gene>
<evidence type="ECO:0000256" key="1">
    <source>
        <dbReference type="SAM" id="SignalP"/>
    </source>
</evidence>
<dbReference type="PANTHER" id="PTHR36302">
    <property type="entry name" value="BLR7088 PROTEIN"/>
    <property type="match status" value="1"/>
</dbReference>
<name>A0A5D4H1E2_9HYPH</name>
<dbReference type="Pfam" id="PF04314">
    <property type="entry name" value="PCuAC"/>
    <property type="match status" value="1"/>
</dbReference>
<dbReference type="PANTHER" id="PTHR36302:SF1">
    <property type="entry name" value="COPPER CHAPERONE PCU(A)C"/>
    <property type="match status" value="1"/>
</dbReference>
<evidence type="ECO:0000313" key="2">
    <source>
        <dbReference type="EMBL" id="TYR34304.1"/>
    </source>
</evidence>
<evidence type="ECO:0000313" key="3">
    <source>
        <dbReference type="Proteomes" id="UP000323258"/>
    </source>
</evidence>
<feature type="signal peptide" evidence="1">
    <location>
        <begin position="1"/>
        <end position="28"/>
    </location>
</feature>
<keyword evidence="1" id="KW-0732">Signal</keyword>
<organism evidence="2 3">
    <name type="scientific">Neoaquamicrobium microcysteis</name>
    <dbReference type="NCBI Taxonomy" id="2682781"/>
    <lineage>
        <taxon>Bacteria</taxon>
        <taxon>Pseudomonadati</taxon>
        <taxon>Pseudomonadota</taxon>
        <taxon>Alphaproteobacteria</taxon>
        <taxon>Hyphomicrobiales</taxon>
        <taxon>Phyllobacteriaceae</taxon>
        <taxon>Neoaquamicrobium</taxon>
    </lineage>
</organism>
<reference evidence="2 3" key="2">
    <citation type="submission" date="2019-09" db="EMBL/GenBank/DDBJ databases">
        <title>Mesorhizobium sp. MaA-C15 isolated from Microcystis aeruginosa.</title>
        <authorList>
            <person name="Jeong S.E."/>
            <person name="Jin H.M."/>
            <person name="Jeon C.O."/>
        </authorList>
    </citation>
    <scope>NUCLEOTIDE SEQUENCE [LARGE SCALE GENOMIC DNA]</scope>
    <source>
        <strain evidence="2 3">MaA-C15</strain>
    </source>
</reference>
<reference evidence="2 3" key="1">
    <citation type="submission" date="2019-08" db="EMBL/GenBank/DDBJ databases">
        <authorList>
            <person name="Seo Y.L."/>
        </authorList>
    </citation>
    <scope>NUCLEOTIDE SEQUENCE [LARGE SCALE GENOMIC DNA]</scope>
    <source>
        <strain evidence="2 3">MaA-C15</strain>
    </source>
</reference>
<dbReference type="InterPro" id="IPR036182">
    <property type="entry name" value="PCuAC_sf"/>
</dbReference>
<keyword evidence="3" id="KW-1185">Reference proteome</keyword>
<comment type="caution">
    <text evidence="2">The sequence shown here is derived from an EMBL/GenBank/DDBJ whole genome shotgun (WGS) entry which is preliminary data.</text>
</comment>
<dbReference type="InterPro" id="IPR058248">
    <property type="entry name" value="Lxx211020-like"/>
</dbReference>
<dbReference type="Gene3D" id="2.60.40.1890">
    <property type="entry name" value="PCu(A)C copper chaperone"/>
    <property type="match status" value="1"/>
</dbReference>
<dbReference type="OrthoDB" id="9796962at2"/>
<dbReference type="RefSeq" id="WP_148913643.1">
    <property type="nucleotide sequence ID" value="NZ_VSZS01000056.1"/>
</dbReference>
<feature type="chain" id="PRO_5022677638" evidence="1">
    <location>
        <begin position="29"/>
        <end position="173"/>
    </location>
</feature>
<proteinExistence type="predicted"/>
<dbReference type="AlphaFoldDB" id="A0A5D4H1E2"/>